<dbReference type="Proteomes" id="UP000019478">
    <property type="component" value="Unassembled WGS sequence"/>
</dbReference>
<dbReference type="OrthoDB" id="3210378at2759"/>
<gene>
    <name evidence="2" type="ORF">A1O3_06721</name>
</gene>
<sequence>MLRKWRLPRAARLTRLRATLRLRSLLATLVKTIHVPDPNIPLYLENGDPNPVYDAYLCTLACVVMICPNLEALTGFVPFYNHTFDRLTYALSTRPRLRQHIWVIAENDDIRSRCQEQLAPGLLDEYQRYQFVQYHERWKLLETLMLCSPGGLGVIEHDLFVDVLHSLPSLRHLCVSSFDADDFHDGTLAALPPIASLRLEECYGVTDVGLTKWASSPNATHIEKLSLVHQNIVSLLTLSKIFTSLDGLIKFSIVQNDVQPSLPVEKGLVVIQPVLASESLRFLHWDIFCDEVESSMGPNIYQTLHQPFGNHPLHSPWNQSIRTPHHMPNTQLALSIAYRGFPSLRQLRAPRDISPWGVLHSVCQPTVSGYSLLLDDHLHLRQFQENPSSSSLRVARVRAHVIVEQMVKERSAQTSAASDPSMAHFINDDPLFPQQLTGEGSTSSVDPQANDVSILSDKSAQPTETRPGHRLYQLPPVASDHRANCPSTGDPDKEVVADSKRMTCIPASDSSERESICQCELGSATSRGSICDCTSDTISNPDLSSLGSLPPQNPRRPGPLPVHQLNPPSAADLRPEERHRKPPSVRPPTTVIPADGPDPPVLYLVPDVPGHDGNGGLIGWGDLLKISEKVKGVASRKLGHAAHRGGMCNMQEDSEDESITESEQKEQGMCTGRWNRGSRSSDGSGEVFFIKKILTSPSMTSMRSAPENKAKAKSKSKSTSRLSLPLGLKSPSKIEDIDRWSHVARPRGNRGGCIGVEDFF</sequence>
<dbReference type="RefSeq" id="XP_007735028.1">
    <property type="nucleotide sequence ID" value="XM_007736838.1"/>
</dbReference>
<dbReference type="HOGENOM" id="CLU_008827_2_0_1"/>
<protein>
    <submittedName>
        <fullName evidence="2">Uncharacterized protein</fullName>
    </submittedName>
</protein>
<dbReference type="Gene3D" id="3.80.10.10">
    <property type="entry name" value="Ribonuclease Inhibitor"/>
    <property type="match status" value="1"/>
</dbReference>
<dbReference type="SUPFAM" id="SSF52047">
    <property type="entry name" value="RNI-like"/>
    <property type="match status" value="1"/>
</dbReference>
<dbReference type="InterPro" id="IPR032675">
    <property type="entry name" value="LRR_dom_sf"/>
</dbReference>
<dbReference type="GeneID" id="19170828"/>
<keyword evidence="3" id="KW-1185">Reference proteome</keyword>
<dbReference type="EMBL" id="AMGY01000005">
    <property type="protein sequence ID" value="EXJ82905.1"/>
    <property type="molecule type" value="Genomic_DNA"/>
</dbReference>
<accession>W9XZX7</accession>
<evidence type="ECO:0000313" key="2">
    <source>
        <dbReference type="EMBL" id="EXJ82905.1"/>
    </source>
</evidence>
<feature type="region of interest" description="Disordered" evidence="1">
    <location>
        <begin position="540"/>
        <end position="598"/>
    </location>
</feature>
<name>W9XZX7_9EURO</name>
<feature type="compositionally biased region" description="Polar residues" evidence="1">
    <location>
        <begin position="434"/>
        <end position="464"/>
    </location>
</feature>
<feature type="region of interest" description="Disordered" evidence="1">
    <location>
        <begin position="412"/>
        <end position="497"/>
    </location>
</feature>
<dbReference type="STRING" id="1182542.W9XZX7"/>
<organism evidence="2 3">
    <name type="scientific">Capronia epimyces CBS 606.96</name>
    <dbReference type="NCBI Taxonomy" id="1182542"/>
    <lineage>
        <taxon>Eukaryota</taxon>
        <taxon>Fungi</taxon>
        <taxon>Dikarya</taxon>
        <taxon>Ascomycota</taxon>
        <taxon>Pezizomycotina</taxon>
        <taxon>Eurotiomycetes</taxon>
        <taxon>Chaetothyriomycetidae</taxon>
        <taxon>Chaetothyriales</taxon>
        <taxon>Herpotrichiellaceae</taxon>
        <taxon>Capronia</taxon>
    </lineage>
</organism>
<dbReference type="AlphaFoldDB" id="W9XZX7"/>
<comment type="caution">
    <text evidence="2">The sequence shown here is derived from an EMBL/GenBank/DDBJ whole genome shotgun (WGS) entry which is preliminary data.</text>
</comment>
<reference evidence="2 3" key="1">
    <citation type="submission" date="2013-03" db="EMBL/GenBank/DDBJ databases">
        <title>The Genome Sequence of Capronia epimyces CBS 606.96.</title>
        <authorList>
            <consortium name="The Broad Institute Genomics Platform"/>
            <person name="Cuomo C."/>
            <person name="de Hoog S."/>
            <person name="Gorbushina A."/>
            <person name="Walker B."/>
            <person name="Young S.K."/>
            <person name="Zeng Q."/>
            <person name="Gargeya S."/>
            <person name="Fitzgerald M."/>
            <person name="Haas B."/>
            <person name="Abouelleil A."/>
            <person name="Allen A.W."/>
            <person name="Alvarado L."/>
            <person name="Arachchi H.M."/>
            <person name="Berlin A.M."/>
            <person name="Chapman S.B."/>
            <person name="Gainer-Dewar J."/>
            <person name="Goldberg J."/>
            <person name="Griggs A."/>
            <person name="Gujja S."/>
            <person name="Hansen M."/>
            <person name="Howarth C."/>
            <person name="Imamovic A."/>
            <person name="Ireland A."/>
            <person name="Larimer J."/>
            <person name="McCowan C."/>
            <person name="Murphy C."/>
            <person name="Pearson M."/>
            <person name="Poon T.W."/>
            <person name="Priest M."/>
            <person name="Roberts A."/>
            <person name="Saif S."/>
            <person name="Shea T."/>
            <person name="Sisk P."/>
            <person name="Sykes S."/>
            <person name="Wortman J."/>
            <person name="Nusbaum C."/>
            <person name="Birren B."/>
        </authorList>
    </citation>
    <scope>NUCLEOTIDE SEQUENCE [LARGE SCALE GENOMIC DNA]</scope>
    <source>
        <strain evidence="2 3">CBS 606.96</strain>
    </source>
</reference>
<evidence type="ECO:0000256" key="1">
    <source>
        <dbReference type="SAM" id="MobiDB-lite"/>
    </source>
</evidence>
<dbReference type="eggNOG" id="ENOG502SN6Z">
    <property type="taxonomic scope" value="Eukaryota"/>
</dbReference>
<feature type="compositionally biased region" description="Pro residues" evidence="1">
    <location>
        <begin position="551"/>
        <end position="560"/>
    </location>
</feature>
<feature type="region of interest" description="Disordered" evidence="1">
    <location>
        <begin position="699"/>
        <end position="728"/>
    </location>
</feature>
<evidence type="ECO:0000313" key="3">
    <source>
        <dbReference type="Proteomes" id="UP000019478"/>
    </source>
</evidence>
<proteinExistence type="predicted"/>